<evidence type="ECO:0000313" key="1">
    <source>
        <dbReference type="EMBL" id="KXH28351.1"/>
    </source>
</evidence>
<dbReference type="Proteomes" id="UP000070054">
    <property type="component" value="Unassembled WGS sequence"/>
</dbReference>
<reference evidence="1 2" key="1">
    <citation type="submission" date="2014-02" db="EMBL/GenBank/DDBJ databases">
        <title>The genome sequence of Colletotrichum nymphaeae SA-01.</title>
        <authorList>
            <person name="Baroncelli R."/>
            <person name="Thon M.R."/>
        </authorList>
    </citation>
    <scope>NUCLEOTIDE SEQUENCE [LARGE SCALE GENOMIC DNA]</scope>
    <source>
        <strain evidence="1 2">SA-01</strain>
    </source>
</reference>
<comment type="caution">
    <text evidence="1">The sequence shown here is derived from an EMBL/GenBank/DDBJ whole genome shotgun (WGS) entry which is preliminary data.</text>
</comment>
<name>A0A135RXF2_9PEZI</name>
<dbReference type="AlphaFoldDB" id="A0A135RXF2"/>
<gene>
    <name evidence="1" type="ORF">CNYM01_11263</name>
</gene>
<keyword evidence="2" id="KW-1185">Reference proteome</keyword>
<proteinExistence type="predicted"/>
<sequence length="116" mass="12515">MEPRPHALFLVPVDCARTPPKPRPRLINLPPRLPIDHSLKPTCKRMPTKVIVQRREMNRLADVGDGTVGAHVLMPTDSLGDGLGLVCRRAVVLEGLKGVEAASDIKGHASCGDVLT</sequence>
<organism evidence="1 2">
    <name type="scientific">Colletotrichum nymphaeae SA-01</name>
    <dbReference type="NCBI Taxonomy" id="1460502"/>
    <lineage>
        <taxon>Eukaryota</taxon>
        <taxon>Fungi</taxon>
        <taxon>Dikarya</taxon>
        <taxon>Ascomycota</taxon>
        <taxon>Pezizomycotina</taxon>
        <taxon>Sordariomycetes</taxon>
        <taxon>Hypocreomycetidae</taxon>
        <taxon>Glomerellales</taxon>
        <taxon>Glomerellaceae</taxon>
        <taxon>Colletotrichum</taxon>
        <taxon>Colletotrichum acutatum species complex</taxon>
    </lineage>
</organism>
<protein>
    <submittedName>
        <fullName evidence="1">Uncharacterized protein</fullName>
    </submittedName>
</protein>
<accession>A0A135RXF2</accession>
<evidence type="ECO:0000313" key="2">
    <source>
        <dbReference type="Proteomes" id="UP000070054"/>
    </source>
</evidence>
<dbReference type="EMBL" id="JEMN01001730">
    <property type="protein sequence ID" value="KXH28351.1"/>
    <property type="molecule type" value="Genomic_DNA"/>
</dbReference>